<comment type="caution">
    <text evidence="1">The sequence shown here is derived from an EMBL/GenBank/DDBJ whole genome shotgun (WGS) entry which is preliminary data.</text>
</comment>
<dbReference type="AlphaFoldDB" id="A0A3M7PWD6"/>
<organism evidence="1 2">
    <name type="scientific">Brachionus plicatilis</name>
    <name type="common">Marine rotifer</name>
    <name type="synonym">Brachionus muelleri</name>
    <dbReference type="NCBI Taxonomy" id="10195"/>
    <lineage>
        <taxon>Eukaryota</taxon>
        <taxon>Metazoa</taxon>
        <taxon>Spiralia</taxon>
        <taxon>Gnathifera</taxon>
        <taxon>Rotifera</taxon>
        <taxon>Eurotatoria</taxon>
        <taxon>Monogononta</taxon>
        <taxon>Pseudotrocha</taxon>
        <taxon>Ploima</taxon>
        <taxon>Brachionidae</taxon>
        <taxon>Brachionus</taxon>
    </lineage>
</organism>
<evidence type="ECO:0000313" key="2">
    <source>
        <dbReference type="Proteomes" id="UP000276133"/>
    </source>
</evidence>
<name>A0A3M7PWD6_BRAPC</name>
<reference evidence="1 2" key="1">
    <citation type="journal article" date="2018" name="Sci. Rep.">
        <title>Genomic signatures of local adaptation to the degree of environmental predictability in rotifers.</title>
        <authorList>
            <person name="Franch-Gras L."/>
            <person name="Hahn C."/>
            <person name="Garcia-Roger E.M."/>
            <person name="Carmona M.J."/>
            <person name="Serra M."/>
            <person name="Gomez A."/>
        </authorList>
    </citation>
    <scope>NUCLEOTIDE SEQUENCE [LARGE SCALE GENOMIC DNA]</scope>
    <source>
        <strain evidence="1">HYR1</strain>
    </source>
</reference>
<proteinExistence type="predicted"/>
<dbReference type="EMBL" id="REGN01008484">
    <property type="protein sequence ID" value="RNA03476.1"/>
    <property type="molecule type" value="Genomic_DNA"/>
</dbReference>
<dbReference type="Proteomes" id="UP000276133">
    <property type="component" value="Unassembled WGS sequence"/>
</dbReference>
<accession>A0A3M7PWD6</accession>
<sequence>MITGYSILLLLVFVEYDRANFNPSLNHLLIFCVKKKTFLIKIQDIFAQYIFRGIFFGAVHFYIKSPGYILDYQAICDQSEKIPGHQIDIKPLVT</sequence>
<protein>
    <submittedName>
        <fullName evidence="1">Uncharacterized protein</fullName>
    </submittedName>
</protein>
<keyword evidence="2" id="KW-1185">Reference proteome</keyword>
<evidence type="ECO:0000313" key="1">
    <source>
        <dbReference type="EMBL" id="RNA03476.1"/>
    </source>
</evidence>
<gene>
    <name evidence="1" type="ORF">BpHYR1_034977</name>
</gene>